<accession>A0A558AFB6</accession>
<feature type="region of interest" description="Disordered" evidence="2">
    <location>
        <begin position="1485"/>
        <end position="1514"/>
    </location>
</feature>
<dbReference type="Pfam" id="PF25023">
    <property type="entry name" value="TEN_YD-shell"/>
    <property type="match status" value="2"/>
</dbReference>
<dbReference type="PANTHER" id="PTHR32305:SF15">
    <property type="entry name" value="PROTEIN RHSA-RELATED"/>
    <property type="match status" value="1"/>
</dbReference>
<gene>
    <name evidence="6" type="ORF">FNH06_11425</name>
</gene>
<dbReference type="NCBIfam" id="TIGR01643">
    <property type="entry name" value="YD_repeat_2x"/>
    <property type="match status" value="9"/>
</dbReference>
<dbReference type="Pfam" id="PF05593">
    <property type="entry name" value="RHS_repeat"/>
    <property type="match status" value="1"/>
</dbReference>
<dbReference type="OrthoDB" id="4981820at2"/>
<evidence type="ECO:0000259" key="4">
    <source>
        <dbReference type="Pfam" id="PF20148"/>
    </source>
</evidence>
<dbReference type="Pfam" id="PF14410">
    <property type="entry name" value="GH-E"/>
    <property type="match status" value="1"/>
</dbReference>
<dbReference type="Gene3D" id="2.180.10.10">
    <property type="entry name" value="RHS repeat-associated core"/>
    <property type="match status" value="4"/>
</dbReference>
<keyword evidence="7" id="KW-1185">Reference proteome</keyword>
<comment type="caution">
    <text evidence="6">The sequence shown here is derived from an EMBL/GenBank/DDBJ whole genome shotgun (WGS) entry which is preliminary data.</text>
</comment>
<evidence type="ECO:0000256" key="1">
    <source>
        <dbReference type="ARBA" id="ARBA00022737"/>
    </source>
</evidence>
<feature type="compositionally biased region" description="Low complexity" evidence="2">
    <location>
        <begin position="275"/>
        <end position="294"/>
    </location>
</feature>
<dbReference type="NCBIfam" id="TIGR03696">
    <property type="entry name" value="Rhs_assc_core"/>
    <property type="match status" value="1"/>
</dbReference>
<dbReference type="Gene3D" id="1.20.1260.20">
    <property type="entry name" value="PPE superfamily"/>
    <property type="match status" value="1"/>
</dbReference>
<evidence type="ECO:0000259" key="3">
    <source>
        <dbReference type="Pfam" id="PF14410"/>
    </source>
</evidence>
<feature type="domain" description="Teneurin-like YD-shell" evidence="5">
    <location>
        <begin position="791"/>
        <end position="1198"/>
    </location>
</feature>
<dbReference type="RefSeq" id="WP_144637441.1">
    <property type="nucleotide sequence ID" value="NZ_BNAX01000001.1"/>
</dbReference>
<evidence type="ECO:0000313" key="6">
    <source>
        <dbReference type="EMBL" id="TVT22950.1"/>
    </source>
</evidence>
<keyword evidence="1" id="KW-0677">Repeat</keyword>
<dbReference type="InterPro" id="IPR031325">
    <property type="entry name" value="RHS_repeat"/>
</dbReference>
<dbReference type="InterPro" id="IPR056823">
    <property type="entry name" value="TEN-like_YD-shell"/>
</dbReference>
<evidence type="ECO:0000256" key="2">
    <source>
        <dbReference type="SAM" id="MobiDB-lite"/>
    </source>
</evidence>
<dbReference type="PANTHER" id="PTHR32305">
    <property type="match status" value="1"/>
</dbReference>
<evidence type="ECO:0000313" key="7">
    <source>
        <dbReference type="Proteomes" id="UP000318578"/>
    </source>
</evidence>
<dbReference type="InterPro" id="IPR050708">
    <property type="entry name" value="T6SS_VgrG/RHS"/>
</dbReference>
<dbReference type="InterPro" id="IPR036689">
    <property type="entry name" value="ESAT-6-like_sf"/>
</dbReference>
<reference evidence="6 7" key="1">
    <citation type="submission" date="2019-07" db="EMBL/GenBank/DDBJ databases">
        <title>New species of Amycolatopsis and Streptomyces.</title>
        <authorList>
            <person name="Duangmal K."/>
            <person name="Teo W.F.A."/>
            <person name="Lipun K."/>
        </authorList>
    </citation>
    <scope>NUCLEOTIDE SEQUENCE [LARGE SCALE GENOMIC DNA]</scope>
    <source>
        <strain evidence="6 7">JCM 30562</strain>
    </source>
</reference>
<feature type="domain" description="Teneurin-like YD-shell" evidence="5">
    <location>
        <begin position="524"/>
        <end position="689"/>
    </location>
</feature>
<dbReference type="Proteomes" id="UP000318578">
    <property type="component" value="Unassembled WGS sequence"/>
</dbReference>
<dbReference type="InterPro" id="IPR022385">
    <property type="entry name" value="Rhs_assc_core"/>
</dbReference>
<protein>
    <submittedName>
        <fullName evidence="6">Type IV secretion protein Rhs</fullName>
    </submittedName>
</protein>
<dbReference type="InterPro" id="IPR026835">
    <property type="entry name" value="YqcG_C"/>
</dbReference>
<proteinExistence type="predicted"/>
<feature type="domain" description="Toxin YqcG C-terminal" evidence="3">
    <location>
        <begin position="1448"/>
        <end position="1495"/>
    </location>
</feature>
<organism evidence="6 7">
    <name type="scientific">Amycolatopsis acidiphila</name>
    <dbReference type="NCBI Taxonomy" id="715473"/>
    <lineage>
        <taxon>Bacteria</taxon>
        <taxon>Bacillati</taxon>
        <taxon>Actinomycetota</taxon>
        <taxon>Actinomycetes</taxon>
        <taxon>Pseudonocardiales</taxon>
        <taxon>Pseudonocardiaceae</taxon>
        <taxon>Amycolatopsis</taxon>
    </lineage>
</organism>
<sequence length="1514" mass="164590">MSNPLVAQKQDSTTWHSGINVLDDAAGVYDGVSSGSWVEGGIAALGTGLDLLTMAMNPVGTLISYGLNWLIEHVKPLQDALNQLAGDADQIAAYARTWQNVGAAVQKAAKDLATTVEKDTANWRGDAADAYRANIKNKIDHINAASTCANTIGTVVQIVGVITGAVRGLVRDMVTQAIGDFVQDALEEVCSLGLGTPVVVAQVVEQVSAWMEKIGAVIKKLINSVEKLRPMMSKLEEIFAAIKKVMSELHGRPGEAEPHVGGDGATHASSAGDAPPTGHEPPGTGTHEASAPPGDGAGGLPGDGPGSPGGDGTRPSSSDTPNGGQRSEGNGGCDGKGGDPVDVVSGQMITSKTDVDLPGLLPLVIRRAYASGFGDGRLFGPGWSSTLDQRLETTDDGLRFVGDDAQVLHYPHPALDGAPVLPRFGARWPLSWDESTAGYRIEDPDTGWTRFFGLAAADGTHPVTAQTDRDGHRISYLRDEAGLPLAVRHSGGYHVAIETVPGPAGVRVGGLSLLDHTNQGRPVAIVSYRYDNRGRLTGIVNSSGIPFSYEHDEQDRITGWTDRNGFRYRYFYRADGRVERGEGLGGFLNATFDYDLDNRVSTVTNSLGHATRYHFDEHNHLSAVADPLGNTEHLEFDRYHRLLSHTDPLGNTTRYVRNEQGEPVRIEYPDGSRVEVDYDERWQLPTTVSRPGGAVWRHTYSDTGNLLTTTDPMGAVVTCTHDERGHLAASTEPDGLAWRFGSDGAGRPLSITSPTGTTTRYEMDGFGRVRAAVAPQDQVTRYGWTVEGKLAWQTGPRGEREELFYDPEGNLVRRRNAAGGSTTFEVGPFNLPVARTGPDGTRYTFAYDTELRLVKVTNPAGLTWDYEYDAAGNLVGESDFTGRRIDYHCDAAGQVARVERPGSVVDLVRDVRGRVVAQRVGDEQTIQFEYDPAGRLRRAVNPVAELGYERDLLGRPLTESVNGRAISSEYDLAGRRVRRTTAAGIETVWQYTPQRREAALAGTAGGLSFEYDARGREVTRNLGSGAALTQEYDDSGLLTAQHLWARTGTGYEAVQNRAYRYRADGVVTAVDDRLRGSRAYQLTAAGRVTAVTAATWSERYTYDLLGNLSSAQPGEPADTGGPRVLEGFLLRSAGRSSYQYDEAGRLVREIRRTLSGRQLVWTYRWNGLDQLVAATTPDGQVWHYAYDPLGRRIAKRRVGEDGAVLDETTFSWDGANLAEELRHSEARVTATTWDHLSGTGEPVAQTSRSWLADAPGEIIDSRFYAIVSDLVGTPMELVGPDGRVAWYQTTGLWGNQLAVSSQDGADCPLRFPGQYHDRETGLYYNHHRFYDPRTARYLSPDPLGLTPAPNHYAYVANPLIVCDPLGLAGHRAPNGQYATDPLNPPTGHNRSTEYPHGYSDTAHDEMATKWTVEGRTQGGVPVDSSGVKIPRDQLTWVDAQGNVVPFDELSYDHNPPVVEHWVNEGYDQTRAQRESWYNNTDDMEAMTRSENSSKGAKLKARYSDKAPGPNYSCS</sequence>
<evidence type="ECO:0000259" key="5">
    <source>
        <dbReference type="Pfam" id="PF25023"/>
    </source>
</evidence>
<dbReference type="InterPro" id="IPR006530">
    <property type="entry name" value="YD"/>
</dbReference>
<feature type="domain" description="DUF6531" evidence="4">
    <location>
        <begin position="338"/>
        <end position="410"/>
    </location>
</feature>
<name>A0A558AFB6_9PSEU</name>
<feature type="compositionally biased region" description="Gly residues" evidence="2">
    <location>
        <begin position="295"/>
        <end position="312"/>
    </location>
</feature>
<dbReference type="SUPFAM" id="SSF140453">
    <property type="entry name" value="EsxAB dimer-like"/>
    <property type="match status" value="1"/>
</dbReference>
<dbReference type="EMBL" id="VJZA01000014">
    <property type="protein sequence ID" value="TVT22950.1"/>
    <property type="molecule type" value="Genomic_DNA"/>
</dbReference>
<dbReference type="InterPro" id="IPR038332">
    <property type="entry name" value="PPE_sf"/>
</dbReference>
<dbReference type="Pfam" id="PF20148">
    <property type="entry name" value="DUF6531"/>
    <property type="match status" value="1"/>
</dbReference>
<feature type="region of interest" description="Disordered" evidence="2">
    <location>
        <begin position="252"/>
        <end position="344"/>
    </location>
</feature>
<dbReference type="InterPro" id="IPR045351">
    <property type="entry name" value="DUF6531"/>
</dbReference>